<dbReference type="GO" id="GO:0003676">
    <property type="term" value="F:nucleic acid binding"/>
    <property type="evidence" value="ECO:0007669"/>
    <property type="project" value="InterPro"/>
</dbReference>
<gene>
    <name evidence="3" type="ORF">COX80_04985</name>
</gene>
<feature type="domain" description="S1 motif" evidence="2">
    <location>
        <begin position="21"/>
        <end position="88"/>
    </location>
</feature>
<comment type="caution">
    <text evidence="3">The sequence shown here is derived from an EMBL/GenBank/DDBJ whole genome shotgun (WGS) entry which is preliminary data.</text>
</comment>
<dbReference type="Proteomes" id="UP000231453">
    <property type="component" value="Unassembled WGS sequence"/>
</dbReference>
<feature type="domain" description="S1 motif" evidence="2">
    <location>
        <begin position="285"/>
        <end position="357"/>
    </location>
</feature>
<feature type="domain" description="S1 motif" evidence="2">
    <location>
        <begin position="201"/>
        <end position="268"/>
    </location>
</feature>
<proteinExistence type="predicted"/>
<dbReference type="PANTHER" id="PTHR47559:SF1">
    <property type="entry name" value="OS03G0844900 PROTEIN"/>
    <property type="match status" value="1"/>
</dbReference>
<dbReference type="PROSITE" id="PS50126">
    <property type="entry name" value="S1"/>
    <property type="match status" value="4"/>
</dbReference>
<dbReference type="SUPFAM" id="SSF50249">
    <property type="entry name" value="Nucleic acid-binding proteins"/>
    <property type="match status" value="4"/>
</dbReference>
<dbReference type="SMART" id="SM00316">
    <property type="entry name" value="S1"/>
    <property type="match status" value="4"/>
</dbReference>
<protein>
    <recommendedName>
        <fullName evidence="2">S1 motif domain-containing protein</fullName>
    </recommendedName>
</protein>
<dbReference type="InterPro" id="IPR035104">
    <property type="entry name" value="Ribosomal_protein_S1-like"/>
</dbReference>
<evidence type="ECO:0000259" key="2">
    <source>
        <dbReference type="PROSITE" id="PS50126"/>
    </source>
</evidence>
<feature type="region of interest" description="Disordered" evidence="1">
    <location>
        <begin position="356"/>
        <end position="399"/>
    </location>
</feature>
<dbReference type="PANTHER" id="PTHR47559">
    <property type="entry name" value="OS03G0844900 PROTEIN"/>
    <property type="match status" value="1"/>
</dbReference>
<dbReference type="Pfam" id="PF00575">
    <property type="entry name" value="S1"/>
    <property type="match status" value="4"/>
</dbReference>
<feature type="domain" description="S1 motif" evidence="2">
    <location>
        <begin position="106"/>
        <end position="184"/>
    </location>
</feature>
<reference evidence="4" key="1">
    <citation type="submission" date="2017-09" db="EMBL/GenBank/DDBJ databases">
        <title>Depth-based differentiation of microbial function through sediment-hosted aquifers and enrichment of novel symbionts in the deep terrestrial subsurface.</title>
        <authorList>
            <person name="Probst A.J."/>
            <person name="Ladd B."/>
            <person name="Jarett J.K."/>
            <person name="Geller-Mcgrath D.E."/>
            <person name="Sieber C.M.K."/>
            <person name="Emerson J.B."/>
            <person name="Anantharaman K."/>
            <person name="Thomas B.C."/>
            <person name="Malmstrom R."/>
            <person name="Stieglmeier M."/>
            <person name="Klingl A."/>
            <person name="Woyke T."/>
            <person name="Ryan C.M."/>
            <person name="Banfield J.F."/>
        </authorList>
    </citation>
    <scope>NUCLEOTIDE SEQUENCE [LARGE SCALE GENOMIC DNA]</scope>
</reference>
<evidence type="ECO:0000256" key="1">
    <source>
        <dbReference type="SAM" id="MobiDB-lite"/>
    </source>
</evidence>
<dbReference type="Gene3D" id="2.40.50.140">
    <property type="entry name" value="Nucleic acid-binding proteins"/>
    <property type="match status" value="4"/>
</dbReference>
<organism evidence="3 4">
    <name type="scientific">Candidatus Magasanikbacteria bacterium CG_4_10_14_0_2_um_filter_33_14</name>
    <dbReference type="NCBI Taxonomy" id="1974636"/>
    <lineage>
        <taxon>Bacteria</taxon>
        <taxon>Candidatus Magasanikiibacteriota</taxon>
    </lineage>
</organism>
<evidence type="ECO:0000313" key="4">
    <source>
        <dbReference type="Proteomes" id="UP000231453"/>
    </source>
</evidence>
<dbReference type="AlphaFoldDB" id="A0A2M7V8J2"/>
<name>A0A2M7V8J2_9BACT</name>
<dbReference type="EMBL" id="PFPL01000063">
    <property type="protein sequence ID" value="PIZ95116.1"/>
    <property type="molecule type" value="Genomic_DNA"/>
</dbReference>
<evidence type="ECO:0000313" key="3">
    <source>
        <dbReference type="EMBL" id="PIZ95116.1"/>
    </source>
</evidence>
<dbReference type="InterPro" id="IPR052757">
    <property type="entry name" value="Ribosomal_protein_S1"/>
</dbReference>
<sequence length="399" mass="45086">MSNQNFEELLKDYFANIPKVGDLVKGKIISIDKGEVRVDVAGIIVGVVRGPELFSESKEFSDVKVGDEVEATVIEDENENGEMELSFRVAGNRMVWERMAEYSKKGEIIKAKIIAANKGGLMLQSDALVGFMPVSQLNPNNYPRVQGGDKNRILEHLRKFIGTTIKVKVITADMDDEKLIFSEKEVWEEEQKNVLDSYAVGDIVEGEVSALTSFGAFIKFGTNLEGLVHISEIVWQRISHPREVLKVGDKIKAQIIDLNKSKIYLSIKRLIDDPWKKVKDTYKVGQIINAEVHKIEPFGLMVKLDDQIHGLAHISDLSDKRVSDTKMLLGKFEVGVKYNFEIISIEPAEHRLGLKLEGVGKKEDKKEESKAEVKTEEKVEKKKEEKTEEVKEKVEETKE</sequence>
<dbReference type="PRINTS" id="PR00681">
    <property type="entry name" value="RIBOSOMALS1"/>
</dbReference>
<dbReference type="InterPro" id="IPR012340">
    <property type="entry name" value="NA-bd_OB-fold"/>
</dbReference>
<dbReference type="InterPro" id="IPR003029">
    <property type="entry name" value="S1_domain"/>
</dbReference>
<accession>A0A2M7V8J2</accession>